<comment type="caution">
    <text evidence="2">The sequence shown here is derived from an EMBL/GenBank/DDBJ whole genome shotgun (WGS) entry which is preliminary data.</text>
</comment>
<dbReference type="RefSeq" id="WP_340269732.1">
    <property type="nucleotide sequence ID" value="NZ_JBBEOG010000005.1"/>
</dbReference>
<proteinExistence type="predicted"/>
<feature type="region of interest" description="Disordered" evidence="1">
    <location>
        <begin position="114"/>
        <end position="138"/>
    </location>
</feature>
<keyword evidence="3" id="KW-1185">Reference proteome</keyword>
<dbReference type="EMBL" id="JBHSLD010000014">
    <property type="protein sequence ID" value="MFC5382138.1"/>
    <property type="molecule type" value="Genomic_DNA"/>
</dbReference>
<reference evidence="3" key="1">
    <citation type="journal article" date="2019" name="Int. J. Syst. Evol. Microbiol.">
        <title>The Global Catalogue of Microorganisms (GCM) 10K type strain sequencing project: providing services to taxonomists for standard genome sequencing and annotation.</title>
        <authorList>
            <consortium name="The Broad Institute Genomics Platform"/>
            <consortium name="The Broad Institute Genome Sequencing Center for Infectious Disease"/>
            <person name="Wu L."/>
            <person name="Ma J."/>
        </authorList>
    </citation>
    <scope>NUCLEOTIDE SEQUENCE [LARGE SCALE GENOMIC DNA]</scope>
    <source>
        <strain evidence="3">CCUG 43114</strain>
    </source>
</reference>
<feature type="compositionally biased region" description="Acidic residues" evidence="1">
    <location>
        <begin position="1"/>
        <end position="13"/>
    </location>
</feature>
<accession>A0ABW0GQB5</accession>
<dbReference type="Proteomes" id="UP001596122">
    <property type="component" value="Unassembled WGS sequence"/>
</dbReference>
<dbReference type="InterPro" id="IPR032584">
    <property type="entry name" value="DUF4913"/>
</dbReference>
<dbReference type="Pfam" id="PF16259">
    <property type="entry name" value="DUF4913"/>
    <property type="match status" value="1"/>
</dbReference>
<protein>
    <submittedName>
        <fullName evidence="2">DUF4913 domain-containing protein</fullName>
    </submittedName>
</protein>
<sequence length="138" mass="15515">MFDLPPDEWDDVTPEGGEPAGLDGEAPQLYFPNVEVFVLEYLAPTYCRSLEGTQRVWCPQWWRHAEAINRLEALWRAWEHLRLDPATGMSVWWRDHADPHMAALLAPDGPFKGCGTERGHQPRSAPLPVSAAPVGLFA</sequence>
<evidence type="ECO:0000313" key="2">
    <source>
        <dbReference type="EMBL" id="MFC5382138.1"/>
    </source>
</evidence>
<evidence type="ECO:0000256" key="1">
    <source>
        <dbReference type="SAM" id="MobiDB-lite"/>
    </source>
</evidence>
<name>A0ABW0GQB5_9MICO</name>
<organism evidence="2 3">
    <name type="scientific">Aquipuribacter nitratireducens</name>
    <dbReference type="NCBI Taxonomy" id="650104"/>
    <lineage>
        <taxon>Bacteria</taxon>
        <taxon>Bacillati</taxon>
        <taxon>Actinomycetota</taxon>
        <taxon>Actinomycetes</taxon>
        <taxon>Micrococcales</taxon>
        <taxon>Intrasporangiaceae</taxon>
        <taxon>Aquipuribacter</taxon>
    </lineage>
</organism>
<evidence type="ECO:0000313" key="3">
    <source>
        <dbReference type="Proteomes" id="UP001596122"/>
    </source>
</evidence>
<gene>
    <name evidence="2" type="ORF">ACFPJ6_15320</name>
</gene>
<feature type="region of interest" description="Disordered" evidence="1">
    <location>
        <begin position="1"/>
        <end position="23"/>
    </location>
</feature>